<comment type="caution">
    <text evidence="1">The sequence shown here is derived from an EMBL/GenBank/DDBJ whole genome shotgun (WGS) entry which is preliminary data.</text>
</comment>
<organism evidence="1 2">
    <name type="scientific">Rhizobium lusitanum</name>
    <dbReference type="NCBI Taxonomy" id="293958"/>
    <lineage>
        <taxon>Bacteria</taxon>
        <taxon>Pseudomonadati</taxon>
        <taxon>Pseudomonadota</taxon>
        <taxon>Alphaproteobacteria</taxon>
        <taxon>Hyphomicrobiales</taxon>
        <taxon>Rhizobiaceae</taxon>
        <taxon>Rhizobium/Agrobacterium group</taxon>
        <taxon>Rhizobium</taxon>
    </lineage>
</organism>
<evidence type="ECO:0000313" key="2">
    <source>
        <dbReference type="Proteomes" id="UP000565576"/>
    </source>
</evidence>
<accession>A0A7X0MB12</accession>
<proteinExistence type="predicted"/>
<protein>
    <submittedName>
        <fullName evidence="1">Uncharacterized protein</fullName>
    </submittedName>
</protein>
<gene>
    <name evidence="1" type="ORF">GGD46_001280</name>
</gene>
<dbReference type="EMBL" id="JACHBG010000002">
    <property type="protein sequence ID" value="MBB6484014.1"/>
    <property type="molecule type" value="Genomic_DNA"/>
</dbReference>
<dbReference type="Proteomes" id="UP000565576">
    <property type="component" value="Unassembled WGS sequence"/>
</dbReference>
<dbReference type="AlphaFoldDB" id="A0A7X0MB12"/>
<reference evidence="1 2" key="1">
    <citation type="submission" date="2020-08" db="EMBL/GenBank/DDBJ databases">
        <title>Genomic Encyclopedia of Type Strains, Phase IV (KMG-V): Genome sequencing to study the core and pangenomes of soil and plant-associated prokaryotes.</title>
        <authorList>
            <person name="Whitman W."/>
        </authorList>
    </citation>
    <scope>NUCLEOTIDE SEQUENCE [LARGE SCALE GENOMIC DNA]</scope>
    <source>
        <strain evidence="1 2">SEMIA 4060</strain>
    </source>
</reference>
<sequence length="71" mass="7645">MICSKALPLADATVDSGRNADFLSLNFTLEMHWFLDNHSKSNGNPGMNFSTRFVSSTSDSQGKFLVSSAAA</sequence>
<evidence type="ECO:0000313" key="1">
    <source>
        <dbReference type="EMBL" id="MBB6484014.1"/>
    </source>
</evidence>
<name>A0A7X0MB12_9HYPH</name>